<protein>
    <submittedName>
        <fullName evidence="1">Uncharacterized protein</fullName>
    </submittedName>
</protein>
<name>A0A3G4ZRZ6_9VIRU</name>
<organism evidence="1">
    <name type="scientific">Edafosvirus sp</name>
    <dbReference type="NCBI Taxonomy" id="2487765"/>
    <lineage>
        <taxon>Viruses</taxon>
        <taxon>Varidnaviria</taxon>
        <taxon>Bamfordvirae</taxon>
        <taxon>Nucleocytoviricota</taxon>
        <taxon>Megaviricetes</taxon>
        <taxon>Imitervirales</taxon>
        <taxon>Mimiviridae</taxon>
        <taxon>Klosneuvirinae</taxon>
    </lineage>
</organism>
<gene>
    <name evidence="1" type="ORF">Edafosvirus1_8</name>
</gene>
<accession>A0A3G4ZRZ6</accession>
<sequence>MGNKDSTQLTLYINTNDYNSILNSTLYNMIQNQTYYNKIVTITKNNYTVVSIKGTSYNFSEVIGDGCILNNIHYMIETHCYLGDKQLNIKCVHNDDDGATKCHKYFVEQLITYGCLKDGICSCPQNAWKMVNTLNNKKQLL</sequence>
<proteinExistence type="predicted"/>
<evidence type="ECO:0000313" key="1">
    <source>
        <dbReference type="EMBL" id="AYV77677.1"/>
    </source>
</evidence>
<dbReference type="EMBL" id="MK072066">
    <property type="protein sequence ID" value="AYV77677.1"/>
    <property type="molecule type" value="Genomic_DNA"/>
</dbReference>
<reference evidence="1" key="1">
    <citation type="submission" date="2018-10" db="EMBL/GenBank/DDBJ databases">
        <title>Hidden diversity of soil giant viruses.</title>
        <authorList>
            <person name="Schulz F."/>
            <person name="Alteio L."/>
            <person name="Goudeau D."/>
            <person name="Ryan E.M."/>
            <person name="Malmstrom R.R."/>
            <person name="Blanchard J."/>
            <person name="Woyke T."/>
        </authorList>
    </citation>
    <scope>NUCLEOTIDE SEQUENCE</scope>
    <source>
        <strain evidence="1">EDV1</strain>
    </source>
</reference>